<feature type="region of interest" description="Disordered" evidence="2">
    <location>
        <begin position="54"/>
        <end position="80"/>
    </location>
</feature>
<feature type="non-terminal residue" evidence="4">
    <location>
        <position position="1"/>
    </location>
</feature>
<dbReference type="InterPro" id="IPR000873">
    <property type="entry name" value="AMP-dep_synth/lig_dom"/>
</dbReference>
<organism evidence="4">
    <name type="scientific">Plasmodium sp. CP-2014</name>
    <dbReference type="NCBI Taxonomy" id="1539140"/>
    <lineage>
        <taxon>Eukaryota</taxon>
        <taxon>Sar</taxon>
        <taxon>Alveolata</taxon>
        <taxon>Apicomplexa</taxon>
        <taxon>Aconoidasida</taxon>
        <taxon>Haemosporida</taxon>
        <taxon>Plasmodiidae</taxon>
        <taxon>Plasmodium</taxon>
    </lineage>
</organism>
<dbReference type="PANTHER" id="PTHR24095:SF14">
    <property type="entry name" value="ACETYL-COENZYME A SYNTHETASE 1"/>
    <property type="match status" value="1"/>
</dbReference>
<dbReference type="EMBL" id="LN483027">
    <property type="protein sequence ID" value="CEA10016.1"/>
    <property type="molecule type" value="Genomic_DNA"/>
</dbReference>
<dbReference type="Pfam" id="PF00501">
    <property type="entry name" value="AMP-binding"/>
    <property type="match status" value="1"/>
</dbReference>
<gene>
    <name evidence="4" type="primary">AACS</name>
</gene>
<evidence type="ECO:0000259" key="3">
    <source>
        <dbReference type="Pfam" id="PF00501"/>
    </source>
</evidence>
<dbReference type="EC" id="6.2.1.1" evidence="1"/>
<accession>A0A098BVP6</accession>
<reference evidence="4" key="1">
    <citation type="submission" date="2014-08" db="EMBL/GenBank/DDBJ databases">
        <title>Phylogeny of haemosporidian blood parasites revealed by a multi-gene approach.</title>
        <authorList>
            <person name="Borner J."/>
            <person name="Pick C."/>
            <person name="Thiede J."/>
            <person name="Kolawole O.M."/>
            <person name="Kingsley M.T."/>
            <person name="Schulze J."/>
            <person name="Cottontail V."/>
            <person name="Wellinghausen N."/>
            <person name="Schmidt-Chanasit J."/>
            <person name="Bruchhaus I."/>
            <person name="Burmester T."/>
        </authorList>
    </citation>
    <scope>NUCLEOTIDE SEQUENCE</scope>
</reference>
<feature type="compositionally biased region" description="Low complexity" evidence="2">
    <location>
        <begin position="59"/>
        <end position="77"/>
    </location>
</feature>
<sequence>KLKQIADSAMDMCGIIETCIVFKNKMKINDNNIYLKTPMQNQFYHSTSIDSQVTKDSFTNNNNNNNTNENLHNKTNTHSNDNLKKYMEEKNNYLNNNNNSSTDDSKNDNGEKSCANNCTFNNDPGKCTLETSNVCKDAPYSEIEAYSREVENKDYITQEKEKEKPNNVNDVINNKEGLYNNKNNTKNKCRTFSKMQDLENKQCLNKNVQVISSNFDKNICTLKEGRDVDGSALMKNMRPYCPIEYVDSEDFLCLLYTSGSTGKPKGVAHTTSGYLLYAYTTCKYIFDLKENDVFGC</sequence>
<evidence type="ECO:0000313" key="4">
    <source>
        <dbReference type="EMBL" id="CEA10016.1"/>
    </source>
</evidence>
<name>A0A098BVP6_9APIC</name>
<dbReference type="PANTHER" id="PTHR24095">
    <property type="entry name" value="ACETYL-COENZYME A SYNTHETASE"/>
    <property type="match status" value="1"/>
</dbReference>
<dbReference type="Gene3D" id="3.40.50.12780">
    <property type="entry name" value="N-terminal domain of ligase-like"/>
    <property type="match status" value="1"/>
</dbReference>
<evidence type="ECO:0000256" key="1">
    <source>
        <dbReference type="ARBA" id="ARBA00013275"/>
    </source>
</evidence>
<feature type="non-terminal residue" evidence="4">
    <location>
        <position position="296"/>
    </location>
</feature>
<dbReference type="InterPro" id="IPR042099">
    <property type="entry name" value="ANL_N_sf"/>
</dbReference>
<protein>
    <recommendedName>
        <fullName evidence="1">acetate--CoA ligase</fullName>
        <ecNumber evidence="1">6.2.1.1</ecNumber>
    </recommendedName>
</protein>
<proteinExistence type="predicted"/>
<dbReference type="InterPro" id="IPR020845">
    <property type="entry name" value="AMP-binding_CS"/>
</dbReference>
<dbReference type="GO" id="GO:0003987">
    <property type="term" value="F:acetate-CoA ligase activity"/>
    <property type="evidence" value="ECO:0007669"/>
    <property type="project" value="UniProtKB-EC"/>
</dbReference>
<dbReference type="SUPFAM" id="SSF56801">
    <property type="entry name" value="Acetyl-CoA synthetase-like"/>
    <property type="match status" value="1"/>
</dbReference>
<dbReference type="PROSITE" id="PS00455">
    <property type="entry name" value="AMP_BINDING"/>
    <property type="match status" value="1"/>
</dbReference>
<evidence type="ECO:0000256" key="2">
    <source>
        <dbReference type="SAM" id="MobiDB-lite"/>
    </source>
</evidence>
<dbReference type="GO" id="GO:0006085">
    <property type="term" value="P:acetyl-CoA biosynthetic process"/>
    <property type="evidence" value="ECO:0007669"/>
    <property type="project" value="TreeGrafter"/>
</dbReference>
<dbReference type="AlphaFoldDB" id="A0A098BVP6"/>
<feature type="domain" description="AMP-dependent synthetase/ligase" evidence="3">
    <location>
        <begin position="198"/>
        <end position="294"/>
    </location>
</feature>